<dbReference type="OrthoDB" id="3724345at2759"/>
<dbReference type="GeneID" id="70293921"/>
<dbReference type="PANTHER" id="PTHR36922">
    <property type="entry name" value="BLL2446 PROTEIN"/>
    <property type="match status" value="1"/>
</dbReference>
<gene>
    <name evidence="1" type="ORF">F5Z01DRAFT_647960</name>
</gene>
<dbReference type="InterPro" id="IPR018531">
    <property type="entry name" value="DUF1993"/>
</dbReference>
<dbReference type="AlphaFoldDB" id="A0A9P8CRN3"/>
<keyword evidence="2" id="KW-1185">Reference proteome</keyword>
<evidence type="ECO:0000313" key="2">
    <source>
        <dbReference type="Proteomes" id="UP000887229"/>
    </source>
</evidence>
<dbReference type="InterPro" id="IPR034660">
    <property type="entry name" value="DinB/YfiT-like"/>
</dbReference>
<proteinExistence type="predicted"/>
<sequence length="183" mass="20353">MSSSTSLYNQSVPVLIKYLRNLSALLTKAVQHCEAKGVAQEDLLAFKLADDMKGLAFQVTSCSNGAKFLLHRLGVEAPVFADDETTFPQLQERIQKTITMLEGVKPDAFDGRAEAPLLMETRGGNFQFESGQRYVSEYIMPKFYFHVSIAYAILRSQGVELGMIDYLKGVLDMVQEDGSLKTL</sequence>
<protein>
    <recommendedName>
        <fullName evidence="3">DUF1993 domain-containing protein</fullName>
    </recommendedName>
</protein>
<organism evidence="1 2">
    <name type="scientific">Emericellopsis atlantica</name>
    <dbReference type="NCBI Taxonomy" id="2614577"/>
    <lineage>
        <taxon>Eukaryota</taxon>
        <taxon>Fungi</taxon>
        <taxon>Dikarya</taxon>
        <taxon>Ascomycota</taxon>
        <taxon>Pezizomycotina</taxon>
        <taxon>Sordariomycetes</taxon>
        <taxon>Hypocreomycetidae</taxon>
        <taxon>Hypocreales</taxon>
        <taxon>Bionectriaceae</taxon>
        <taxon>Emericellopsis</taxon>
    </lineage>
</organism>
<reference evidence="1" key="1">
    <citation type="journal article" date="2021" name="IMA Fungus">
        <title>Genomic characterization of three marine fungi, including Emericellopsis atlantica sp. nov. with signatures of a generalist lifestyle and marine biomass degradation.</title>
        <authorList>
            <person name="Hagestad O.C."/>
            <person name="Hou L."/>
            <person name="Andersen J.H."/>
            <person name="Hansen E.H."/>
            <person name="Altermark B."/>
            <person name="Li C."/>
            <person name="Kuhnert E."/>
            <person name="Cox R.J."/>
            <person name="Crous P.W."/>
            <person name="Spatafora J.W."/>
            <person name="Lail K."/>
            <person name="Amirebrahimi M."/>
            <person name="Lipzen A."/>
            <person name="Pangilinan J."/>
            <person name="Andreopoulos W."/>
            <person name="Hayes R.D."/>
            <person name="Ng V."/>
            <person name="Grigoriev I.V."/>
            <person name="Jackson S.A."/>
            <person name="Sutton T.D.S."/>
            <person name="Dobson A.D.W."/>
            <person name="Rama T."/>
        </authorList>
    </citation>
    <scope>NUCLEOTIDE SEQUENCE</scope>
    <source>
        <strain evidence="1">TS7</strain>
    </source>
</reference>
<dbReference type="Pfam" id="PF09351">
    <property type="entry name" value="DUF1993"/>
    <property type="match status" value="1"/>
</dbReference>
<name>A0A9P8CRN3_9HYPO</name>
<dbReference type="Proteomes" id="UP000887229">
    <property type="component" value="Unassembled WGS sequence"/>
</dbReference>
<accession>A0A9P8CRN3</accession>
<dbReference type="Gene3D" id="1.20.120.450">
    <property type="entry name" value="dinb family like domain"/>
    <property type="match status" value="1"/>
</dbReference>
<dbReference type="PANTHER" id="PTHR36922:SF1">
    <property type="entry name" value="DUF1993 DOMAIN-CONTAINING PROTEIN"/>
    <property type="match status" value="1"/>
</dbReference>
<dbReference type="RefSeq" id="XP_046121128.1">
    <property type="nucleotide sequence ID" value="XM_046263018.1"/>
</dbReference>
<comment type="caution">
    <text evidence="1">The sequence shown here is derived from an EMBL/GenBank/DDBJ whole genome shotgun (WGS) entry which is preliminary data.</text>
</comment>
<evidence type="ECO:0008006" key="3">
    <source>
        <dbReference type="Google" id="ProtNLM"/>
    </source>
</evidence>
<evidence type="ECO:0000313" key="1">
    <source>
        <dbReference type="EMBL" id="KAG9257204.1"/>
    </source>
</evidence>
<dbReference type="SUPFAM" id="SSF109854">
    <property type="entry name" value="DinB/YfiT-like putative metalloenzymes"/>
    <property type="match status" value="1"/>
</dbReference>
<dbReference type="EMBL" id="MU251246">
    <property type="protein sequence ID" value="KAG9257204.1"/>
    <property type="molecule type" value="Genomic_DNA"/>
</dbReference>